<dbReference type="Gene3D" id="3.60.130.10">
    <property type="entry name" value="Clavaminate synthase-like"/>
    <property type="match status" value="1"/>
</dbReference>
<gene>
    <name evidence="8" type="ORF">BJX66DRAFT_344933</name>
</gene>
<dbReference type="Pfam" id="PF02668">
    <property type="entry name" value="TauD"/>
    <property type="match status" value="1"/>
</dbReference>
<dbReference type="EMBL" id="JBFTWV010000235">
    <property type="protein sequence ID" value="KAL2783452.1"/>
    <property type="molecule type" value="Genomic_DNA"/>
</dbReference>
<dbReference type="Proteomes" id="UP001610563">
    <property type="component" value="Unassembled WGS sequence"/>
</dbReference>
<evidence type="ECO:0000256" key="1">
    <source>
        <dbReference type="ARBA" id="ARBA00001954"/>
    </source>
</evidence>
<dbReference type="InterPro" id="IPR003819">
    <property type="entry name" value="TauD/TfdA-like"/>
</dbReference>
<organism evidence="8 9">
    <name type="scientific">Aspergillus keveii</name>
    <dbReference type="NCBI Taxonomy" id="714993"/>
    <lineage>
        <taxon>Eukaryota</taxon>
        <taxon>Fungi</taxon>
        <taxon>Dikarya</taxon>
        <taxon>Ascomycota</taxon>
        <taxon>Pezizomycotina</taxon>
        <taxon>Eurotiomycetes</taxon>
        <taxon>Eurotiomycetidae</taxon>
        <taxon>Eurotiales</taxon>
        <taxon>Aspergillaceae</taxon>
        <taxon>Aspergillus</taxon>
        <taxon>Aspergillus subgen. Nidulantes</taxon>
    </lineage>
</organism>
<comment type="cofactor">
    <cofactor evidence="1">
        <name>Fe(2+)</name>
        <dbReference type="ChEBI" id="CHEBI:29033"/>
    </cofactor>
</comment>
<dbReference type="PANTHER" id="PTHR30468:SF20">
    <property type="entry name" value="TAUD_TFDA-LIKE DOMAIN-CONTAINING PROTEIN-RELATED"/>
    <property type="match status" value="1"/>
</dbReference>
<keyword evidence="9" id="KW-1185">Reference proteome</keyword>
<reference evidence="8 9" key="1">
    <citation type="submission" date="2024-07" db="EMBL/GenBank/DDBJ databases">
        <title>Section-level genome sequencing and comparative genomics of Aspergillus sections Usti and Cavernicolus.</title>
        <authorList>
            <consortium name="Lawrence Berkeley National Laboratory"/>
            <person name="Nybo J.L."/>
            <person name="Vesth T.C."/>
            <person name="Theobald S."/>
            <person name="Frisvad J.C."/>
            <person name="Larsen T.O."/>
            <person name="Kjaerboelling I."/>
            <person name="Rothschild-Mancinelli K."/>
            <person name="Lyhne E.K."/>
            <person name="Kogle M.E."/>
            <person name="Barry K."/>
            <person name="Clum A."/>
            <person name="Na H."/>
            <person name="Ledsgaard L."/>
            <person name="Lin J."/>
            <person name="Lipzen A."/>
            <person name="Kuo A."/>
            <person name="Riley R."/>
            <person name="Mondo S."/>
            <person name="Labutti K."/>
            <person name="Haridas S."/>
            <person name="Pangalinan J."/>
            <person name="Salamov A.A."/>
            <person name="Simmons B.A."/>
            <person name="Magnuson J.K."/>
            <person name="Chen J."/>
            <person name="Drula E."/>
            <person name="Henrissat B."/>
            <person name="Wiebenga A."/>
            <person name="Lubbers R.J."/>
            <person name="Gomes A.C."/>
            <person name="Makela M.R."/>
            <person name="Stajich J."/>
            <person name="Grigoriev I.V."/>
            <person name="Mortensen U.H."/>
            <person name="De Vries R.P."/>
            <person name="Baker S.E."/>
            <person name="Andersen M.R."/>
        </authorList>
    </citation>
    <scope>NUCLEOTIDE SEQUENCE [LARGE SCALE GENOMIC DNA]</scope>
    <source>
        <strain evidence="8 9">CBS 209.92</strain>
    </source>
</reference>
<feature type="domain" description="TauD/TfdA-like" evidence="7">
    <location>
        <begin position="37"/>
        <end position="323"/>
    </location>
</feature>
<sequence length="403" mass="44760">MTRTTQPVQDDSHAAKPYPKTLKTSGALHRFKYVECSPALGREYHGLQLSSIIGDEAILRDLAITISERGVLFFDDQDISAADTKRLLMKFNKLTGAPKQSGIYKVPGPILEYPHIPEAGDPEVSVFSSTSMPLPKKLAERPVASLLWHTDDTFEKHPPTYTSLKLIRNPPTGGDTLFVSSYGLYERLSEPWQKFTESLTATHRLNHLKDMAKAGALNLPPDTVRGHPENTGNELSTSHPVIRTNPVTGWKALYSAATGIRDGWFDNLAPHESDLLKKYFHDMITNNSDLQVRRRWKGVNGVALWDNRAVFHAPTLDGYDEERLIFHIAVAGERPYLDPASSARSSAYASAVTYTRTTTSYAAQEWFERHGIEVMEMASTFAGSKSHRIPLEPPSEGTGATLS</sequence>
<evidence type="ECO:0000256" key="4">
    <source>
        <dbReference type="ARBA" id="ARBA00022964"/>
    </source>
</evidence>
<dbReference type="SUPFAM" id="SSF51197">
    <property type="entry name" value="Clavaminate synthase-like"/>
    <property type="match status" value="1"/>
</dbReference>
<comment type="caution">
    <text evidence="8">The sequence shown here is derived from an EMBL/GenBank/DDBJ whole genome shotgun (WGS) entry which is preliminary data.</text>
</comment>
<evidence type="ECO:0000256" key="6">
    <source>
        <dbReference type="ARBA" id="ARBA00023004"/>
    </source>
</evidence>
<comment type="similarity">
    <text evidence="2">Belongs to the TfdA dioxygenase family.</text>
</comment>
<keyword evidence="5" id="KW-0560">Oxidoreductase</keyword>
<name>A0ABR4FJM6_9EURO</name>
<dbReference type="InterPro" id="IPR042098">
    <property type="entry name" value="TauD-like_sf"/>
</dbReference>
<accession>A0ABR4FJM6</accession>
<evidence type="ECO:0000313" key="8">
    <source>
        <dbReference type="EMBL" id="KAL2783452.1"/>
    </source>
</evidence>
<keyword evidence="3" id="KW-0479">Metal-binding</keyword>
<evidence type="ECO:0000313" key="9">
    <source>
        <dbReference type="Proteomes" id="UP001610563"/>
    </source>
</evidence>
<dbReference type="PANTHER" id="PTHR30468">
    <property type="entry name" value="ALPHA-KETOGLUTARATE-DEPENDENT SULFONATE DIOXYGENASE"/>
    <property type="match status" value="1"/>
</dbReference>
<evidence type="ECO:0000256" key="5">
    <source>
        <dbReference type="ARBA" id="ARBA00023002"/>
    </source>
</evidence>
<proteinExistence type="inferred from homology"/>
<evidence type="ECO:0000256" key="2">
    <source>
        <dbReference type="ARBA" id="ARBA00005896"/>
    </source>
</evidence>
<dbReference type="InterPro" id="IPR051323">
    <property type="entry name" value="AtsK-like"/>
</dbReference>
<protein>
    <recommendedName>
        <fullName evidence="7">TauD/TfdA-like domain-containing protein</fullName>
    </recommendedName>
</protein>
<keyword evidence="6" id="KW-0408">Iron</keyword>
<evidence type="ECO:0000256" key="3">
    <source>
        <dbReference type="ARBA" id="ARBA00022723"/>
    </source>
</evidence>
<evidence type="ECO:0000259" key="7">
    <source>
        <dbReference type="Pfam" id="PF02668"/>
    </source>
</evidence>
<keyword evidence="4" id="KW-0223">Dioxygenase</keyword>